<sequence>MAKKAIITMMLALVTMAGCIDKGGADFEVSLEGQLVKTDVNKGKWPKWMFGDDICSWDRDWNLYLSKLTRTEWQKAEKVLVHGHGQNEFGDMVLSQDDNGVLYVIDHPFEDDMASLALTSLTKIQKTDNIAAMKDPNNWEKYDLSKMRFWLCGDRFVVLSDSTILTIGTPKDDIRHIFSVVNFKNQTFTPLDYWPNDSTPEVLDEEKLMVYTQGSGIKGNGKGRFLYWDDSGKLAFIFTIDGTKTNILNYMYSDRLPIPGIAKIPSLERIHCCADNERIYLLYKHSNRKGEIMEEYDRKEPFPWGNTVEVYNWDGVKQHIIHLDKFGQEIMLSKDGKTLYLYSDFIDDETDPYIYSYDLSPLK</sequence>
<keyword evidence="1" id="KW-0732">Signal</keyword>
<name>A0A1M7I6I0_XYLRU</name>
<evidence type="ECO:0000256" key="1">
    <source>
        <dbReference type="SAM" id="SignalP"/>
    </source>
</evidence>
<dbReference type="EMBL" id="FRCJ01000003">
    <property type="protein sequence ID" value="SHM36364.1"/>
    <property type="molecule type" value="Genomic_DNA"/>
</dbReference>
<dbReference type="AlphaFoldDB" id="A0A1M7I6I0"/>
<evidence type="ECO:0008006" key="4">
    <source>
        <dbReference type="Google" id="ProtNLM"/>
    </source>
</evidence>
<protein>
    <recommendedName>
        <fullName evidence="4">TolB-like 6-blade propeller-like</fullName>
    </recommendedName>
</protein>
<accession>A0A1M7I6I0</accession>
<dbReference type="RefSeq" id="WP_073044622.1">
    <property type="nucleotide sequence ID" value="NZ_FOLF01000001.1"/>
</dbReference>
<feature type="chain" id="PRO_5012206944" description="TolB-like 6-blade propeller-like" evidence="1">
    <location>
        <begin position="18"/>
        <end position="363"/>
    </location>
</feature>
<feature type="signal peptide" evidence="1">
    <location>
        <begin position="1"/>
        <end position="17"/>
    </location>
</feature>
<gene>
    <name evidence="2" type="ORF">SAMN04488494_1795</name>
</gene>
<dbReference type="PROSITE" id="PS51257">
    <property type="entry name" value="PROKAR_LIPOPROTEIN"/>
    <property type="match status" value="1"/>
</dbReference>
<evidence type="ECO:0000313" key="2">
    <source>
        <dbReference type="EMBL" id="SHM36364.1"/>
    </source>
</evidence>
<dbReference type="OrthoDB" id="1067220at2"/>
<dbReference type="Proteomes" id="UP000184280">
    <property type="component" value="Unassembled WGS sequence"/>
</dbReference>
<dbReference type="SUPFAM" id="SSF82171">
    <property type="entry name" value="DPP6 N-terminal domain-like"/>
    <property type="match status" value="1"/>
</dbReference>
<reference evidence="2 3" key="1">
    <citation type="submission" date="2016-11" db="EMBL/GenBank/DDBJ databases">
        <authorList>
            <person name="Jaros S."/>
            <person name="Januszkiewicz K."/>
            <person name="Wedrychowicz H."/>
        </authorList>
    </citation>
    <scope>NUCLEOTIDE SEQUENCE [LARGE SCALE GENOMIC DNA]</scope>
    <source>
        <strain evidence="2 3">BPI-34</strain>
    </source>
</reference>
<proteinExistence type="predicted"/>
<organism evidence="2 3">
    <name type="scientific">Xylanibacter ruminicola</name>
    <name type="common">Prevotella ruminicola</name>
    <dbReference type="NCBI Taxonomy" id="839"/>
    <lineage>
        <taxon>Bacteria</taxon>
        <taxon>Pseudomonadati</taxon>
        <taxon>Bacteroidota</taxon>
        <taxon>Bacteroidia</taxon>
        <taxon>Bacteroidales</taxon>
        <taxon>Prevotellaceae</taxon>
        <taxon>Xylanibacter</taxon>
    </lineage>
</organism>
<evidence type="ECO:0000313" key="3">
    <source>
        <dbReference type="Proteomes" id="UP000184280"/>
    </source>
</evidence>